<dbReference type="HAMAP" id="MF_01678">
    <property type="entry name" value="Salvage_MtnA"/>
    <property type="match status" value="1"/>
</dbReference>
<dbReference type="OrthoDB" id="9803436at2"/>
<feature type="active site" description="Proton donor" evidence="4">
    <location>
        <position position="235"/>
    </location>
</feature>
<gene>
    <name evidence="4" type="primary">mtnA</name>
    <name evidence="5" type="ordered locus">Desru_1788</name>
</gene>
<evidence type="ECO:0000256" key="2">
    <source>
        <dbReference type="ARBA" id="ARBA00023167"/>
    </source>
</evidence>
<dbReference type="Gene3D" id="1.20.120.420">
    <property type="entry name" value="translation initiation factor eif-2b, domain 1"/>
    <property type="match status" value="1"/>
</dbReference>
<feature type="binding site" evidence="4">
    <location>
        <position position="194"/>
    </location>
    <ligand>
        <name>substrate</name>
    </ligand>
</feature>
<dbReference type="eggNOG" id="COG0182">
    <property type="taxonomic scope" value="Bacteria"/>
</dbReference>
<comment type="pathway">
    <text evidence="4">Amino-acid biosynthesis; L-methionine biosynthesis via salvage pathway; L-methionine from S-methyl-5-thio-alpha-D-ribose 1-phosphate: step 1/6.</text>
</comment>
<feature type="site" description="Transition state stabilizer" evidence="4">
    <location>
        <position position="155"/>
    </location>
</feature>
<dbReference type="NCBIfam" id="TIGR00524">
    <property type="entry name" value="eIF-2B_rel"/>
    <property type="match status" value="1"/>
</dbReference>
<evidence type="ECO:0000313" key="6">
    <source>
        <dbReference type="Proteomes" id="UP000009234"/>
    </source>
</evidence>
<reference evidence="5 6" key="2">
    <citation type="journal article" date="2012" name="Stand. Genomic Sci.">
        <title>Complete genome sequence of the sulfate-reducing firmicute Desulfotomaculum ruminis type strain (DL(T)).</title>
        <authorList>
            <person name="Spring S."/>
            <person name="Visser M."/>
            <person name="Lu M."/>
            <person name="Copeland A."/>
            <person name="Lapidus A."/>
            <person name="Lucas S."/>
            <person name="Cheng J.F."/>
            <person name="Han C."/>
            <person name="Tapia R."/>
            <person name="Goodwin L.A."/>
            <person name="Pitluck S."/>
            <person name="Ivanova N."/>
            <person name="Land M."/>
            <person name="Hauser L."/>
            <person name="Larimer F."/>
            <person name="Rohde M."/>
            <person name="Goker M."/>
            <person name="Detter J.C."/>
            <person name="Kyrpides N.C."/>
            <person name="Woyke T."/>
            <person name="Schaap P.J."/>
            <person name="Plugge C.M."/>
            <person name="Muyzer G."/>
            <person name="Kuever J."/>
            <person name="Pereira I.A."/>
            <person name="Parshina S.N."/>
            <person name="Bernier-Latmani R."/>
            <person name="Stams A.J."/>
            <person name="Klenk H.P."/>
        </authorList>
    </citation>
    <scope>NUCLEOTIDE SEQUENCE [LARGE SCALE GENOMIC DNA]</scope>
    <source>
        <strain evidence="6">ATCC 23193 / DSM 2154 / NCIB 8452 / DL</strain>
    </source>
</reference>
<reference evidence="6" key="1">
    <citation type="submission" date="2011-05" db="EMBL/GenBank/DDBJ databases">
        <title>Complete sequence of Desulfotomaculum ruminis DSM 2154.</title>
        <authorList>
            <person name="Lucas S."/>
            <person name="Copeland A."/>
            <person name="Lapidus A."/>
            <person name="Cheng J.-F."/>
            <person name="Goodwin L."/>
            <person name="Pitluck S."/>
            <person name="Lu M."/>
            <person name="Detter J.C."/>
            <person name="Han C."/>
            <person name="Tapia R."/>
            <person name="Land M."/>
            <person name="Hauser L."/>
            <person name="Kyrpides N."/>
            <person name="Ivanova N."/>
            <person name="Mikhailova N."/>
            <person name="Pagani I."/>
            <person name="Stams A.J.M."/>
            <person name="Plugge C.M."/>
            <person name="Muyzer G."/>
            <person name="Kuever J."/>
            <person name="Parshina S.N."/>
            <person name="Ivanova A.E."/>
            <person name="Nazina T.N."/>
            <person name="Brambilla E."/>
            <person name="Spring S."/>
            <person name="Klenk H.-P."/>
            <person name="Woyke T."/>
        </authorList>
    </citation>
    <scope>NUCLEOTIDE SEQUENCE [LARGE SCALE GENOMIC DNA]</scope>
    <source>
        <strain evidence="6">ATCC 23193 / DSM 2154 / NCIB 8452 / DL</strain>
    </source>
</reference>
<dbReference type="InterPro" id="IPR037171">
    <property type="entry name" value="NagB/RpiA_transferase-like"/>
</dbReference>
<dbReference type="KEGG" id="dru:Desru_1788"/>
<comment type="similarity">
    <text evidence="4">Belongs to the EIF-2B alpha/beta/delta subunits family. MtnA subfamily.</text>
</comment>
<dbReference type="Proteomes" id="UP000009234">
    <property type="component" value="Chromosome"/>
</dbReference>
<keyword evidence="5" id="KW-0648">Protein biosynthesis</keyword>
<dbReference type="InterPro" id="IPR042529">
    <property type="entry name" value="IF_2B-like_C"/>
</dbReference>
<dbReference type="GO" id="GO:0046523">
    <property type="term" value="F:S-methyl-5-thioribose-1-phosphate isomerase activity"/>
    <property type="evidence" value="ECO:0007669"/>
    <property type="project" value="UniProtKB-UniRule"/>
</dbReference>
<dbReference type="EMBL" id="CP002780">
    <property type="protein sequence ID" value="AEG60051.1"/>
    <property type="molecule type" value="Genomic_DNA"/>
</dbReference>
<dbReference type="Gene3D" id="3.40.50.10470">
    <property type="entry name" value="Translation initiation factor eif-2b, domain 2"/>
    <property type="match status" value="1"/>
</dbReference>
<dbReference type="NCBIfam" id="TIGR00512">
    <property type="entry name" value="salvage_mtnA"/>
    <property type="match status" value="1"/>
</dbReference>
<comment type="catalytic activity">
    <reaction evidence="4">
        <text>5-(methylsulfanyl)-alpha-D-ribose 1-phosphate = 5-(methylsulfanyl)-D-ribulose 1-phosphate</text>
        <dbReference type="Rhea" id="RHEA:19989"/>
        <dbReference type="ChEBI" id="CHEBI:58533"/>
        <dbReference type="ChEBI" id="CHEBI:58548"/>
        <dbReference type="EC" id="5.3.1.23"/>
    </reaction>
</comment>
<dbReference type="FunFam" id="1.20.120.420:FF:000003">
    <property type="entry name" value="Methylthioribose-1-phosphate isomerase"/>
    <property type="match status" value="1"/>
</dbReference>
<feature type="binding site" evidence="4">
    <location>
        <begin position="44"/>
        <end position="46"/>
    </location>
    <ligand>
        <name>substrate</name>
    </ligand>
</feature>
<protein>
    <recommendedName>
        <fullName evidence="4">Methylthioribose-1-phosphate isomerase</fullName>
        <shortName evidence="4">M1Pi</shortName>
        <shortName evidence="4">MTR-1-P isomerase</shortName>
        <ecNumber evidence="4">5.3.1.23</ecNumber>
    </recommendedName>
    <alternativeName>
        <fullName evidence="4">S-methyl-5-thioribose-1-phosphate isomerase</fullName>
    </alternativeName>
</protein>
<dbReference type="InterPro" id="IPR005251">
    <property type="entry name" value="IF-M1Pi"/>
</dbReference>
<dbReference type="InterPro" id="IPR011559">
    <property type="entry name" value="Initiation_fac_2B_a/b/d"/>
</dbReference>
<evidence type="ECO:0000313" key="5">
    <source>
        <dbReference type="EMBL" id="AEG60051.1"/>
    </source>
</evidence>
<dbReference type="NCBIfam" id="NF004326">
    <property type="entry name" value="PRK05720.1"/>
    <property type="match status" value="1"/>
</dbReference>
<evidence type="ECO:0000256" key="1">
    <source>
        <dbReference type="ARBA" id="ARBA00022605"/>
    </source>
</evidence>
<evidence type="ECO:0000256" key="3">
    <source>
        <dbReference type="ARBA" id="ARBA00023235"/>
    </source>
</evidence>
<comment type="function">
    <text evidence="4">Catalyzes the interconversion of methylthioribose-1-phosphate (MTR-1-P) into methylthioribulose-1-phosphate (MTRu-1-P).</text>
</comment>
<dbReference type="STRING" id="696281.Desru_1788"/>
<name>F6DTI9_DESRL</name>
<dbReference type="Pfam" id="PF01008">
    <property type="entry name" value="IF-2B"/>
    <property type="match status" value="1"/>
</dbReference>
<dbReference type="EC" id="5.3.1.23" evidence="4"/>
<dbReference type="PANTHER" id="PTHR43475">
    <property type="entry name" value="METHYLTHIORIBOSE-1-PHOSPHATE ISOMERASE"/>
    <property type="match status" value="1"/>
</dbReference>
<keyword evidence="3 4" id="KW-0413">Isomerase</keyword>
<feature type="binding site" evidence="4">
    <location>
        <position position="87"/>
    </location>
    <ligand>
        <name>substrate</name>
    </ligand>
</feature>
<organism evidence="5 6">
    <name type="scientific">Desulforamulus ruminis (strain ATCC 23193 / DSM 2154 / NCIMB 8452 / DL)</name>
    <name type="common">Desulfotomaculum ruminis</name>
    <dbReference type="NCBI Taxonomy" id="696281"/>
    <lineage>
        <taxon>Bacteria</taxon>
        <taxon>Bacillati</taxon>
        <taxon>Bacillota</taxon>
        <taxon>Clostridia</taxon>
        <taxon>Eubacteriales</taxon>
        <taxon>Peptococcaceae</taxon>
        <taxon>Desulforamulus</taxon>
    </lineage>
</organism>
<dbReference type="HOGENOM" id="CLU_016218_1_2_9"/>
<feature type="binding site" evidence="4">
    <location>
        <begin position="245"/>
        <end position="246"/>
    </location>
    <ligand>
        <name>substrate</name>
    </ligand>
</feature>
<sequence length="350" mass="38265">MDAIIWEGNRLRLLDQTKLPGTIEYIECNDYYTVAEAIKRLSVRGAPAIGAAAAYGLVVGAGQIQTEDPKVFLEKLESIAGELGATRPTAVNLRWALDRMMLRLSSAGEKSVQELRDILLEEAHAIYNEDVESNRRMGEYGQQLFPDEVRVLTHCNAGALATAGYGTALGVIRAAHERGKKVSVYADETRPLLQGARLTSWEMVQEGIPVTLITDNMAGYLMSQKMVDCVIVGADRITANGDVANKIGTYGVAVLAKYHQIPFYVAAPLSTIDMNLSSGEQIPIEERDAREVTHHAGQVVAPDGVKAWNPAFDVTPNGLVTAIITEKGVVQPPYTENLKKIFRDKKQEEV</sequence>
<dbReference type="GO" id="GO:0019509">
    <property type="term" value="P:L-methionine salvage from methylthioadenosine"/>
    <property type="evidence" value="ECO:0007669"/>
    <property type="project" value="UniProtKB-UniRule"/>
</dbReference>
<dbReference type="UniPathway" id="UPA00904">
    <property type="reaction ID" value="UER00874"/>
</dbReference>
<evidence type="ECO:0000256" key="4">
    <source>
        <dbReference type="HAMAP-Rule" id="MF_01678"/>
    </source>
</evidence>
<keyword evidence="6" id="KW-1185">Reference proteome</keyword>
<dbReference type="InterPro" id="IPR027363">
    <property type="entry name" value="M1Pi_N"/>
</dbReference>
<keyword evidence="2 4" id="KW-0486">Methionine biosynthesis</keyword>
<keyword evidence="1 4" id="KW-0028">Amino-acid biosynthesis</keyword>
<accession>F6DTI9</accession>
<dbReference type="SUPFAM" id="SSF100950">
    <property type="entry name" value="NagB/RpiA/CoA transferase-like"/>
    <property type="match status" value="1"/>
</dbReference>
<dbReference type="InterPro" id="IPR000649">
    <property type="entry name" value="IF-2B-related"/>
</dbReference>
<dbReference type="PANTHER" id="PTHR43475:SF1">
    <property type="entry name" value="METHYLTHIORIBOSE-1-PHOSPHATE ISOMERASE"/>
    <property type="match status" value="1"/>
</dbReference>
<proteinExistence type="inferred from homology"/>
<dbReference type="RefSeq" id="WP_013841815.1">
    <property type="nucleotide sequence ID" value="NC_015589.1"/>
</dbReference>
<dbReference type="AlphaFoldDB" id="F6DTI9"/>
<dbReference type="GO" id="GO:0003743">
    <property type="term" value="F:translation initiation factor activity"/>
    <property type="evidence" value="ECO:0007669"/>
    <property type="project" value="UniProtKB-KW"/>
</dbReference>
<keyword evidence="5" id="KW-0396">Initiation factor</keyword>
<dbReference type="FunFam" id="3.40.50.10470:FF:000010">
    <property type="entry name" value="Methylthioribose-1-phosphate isomerase"/>
    <property type="match status" value="1"/>
</dbReference>